<accession>A0ABT8DIB1</accession>
<evidence type="ECO:0008006" key="5">
    <source>
        <dbReference type="Google" id="ProtNLM"/>
    </source>
</evidence>
<keyword evidence="2" id="KW-0732">Signal</keyword>
<protein>
    <recommendedName>
        <fullName evidence="5">DUF4890 domain-containing protein</fullName>
    </recommendedName>
</protein>
<evidence type="ECO:0000313" key="4">
    <source>
        <dbReference type="Proteomes" id="UP001244787"/>
    </source>
</evidence>
<keyword evidence="4" id="KW-1185">Reference proteome</keyword>
<feature type="region of interest" description="Disordered" evidence="1">
    <location>
        <begin position="117"/>
        <end position="139"/>
    </location>
</feature>
<feature type="signal peptide" evidence="2">
    <location>
        <begin position="1"/>
        <end position="17"/>
    </location>
</feature>
<feature type="chain" id="PRO_5046037758" description="DUF4890 domain-containing protein" evidence="2">
    <location>
        <begin position="18"/>
        <end position="139"/>
    </location>
</feature>
<feature type="region of interest" description="Disordered" evidence="1">
    <location>
        <begin position="69"/>
        <end position="88"/>
    </location>
</feature>
<feature type="region of interest" description="Disordered" evidence="1">
    <location>
        <begin position="19"/>
        <end position="43"/>
    </location>
</feature>
<reference evidence="3 4" key="1">
    <citation type="submission" date="2023-06" db="EMBL/GenBank/DDBJ databases">
        <authorList>
            <person name="Ye Y.-Q."/>
            <person name="Du Z.-J."/>
        </authorList>
    </citation>
    <scope>NUCLEOTIDE SEQUENCE [LARGE SCALE GENOMIC DNA]</scope>
    <source>
        <strain evidence="3 4">SDUM287046</strain>
    </source>
</reference>
<proteinExistence type="predicted"/>
<gene>
    <name evidence="3" type="ORF">QRD02_10110</name>
</gene>
<organism evidence="3 4">
    <name type="scientific">Aequorivita aurantiaca</name>
    <dbReference type="NCBI Taxonomy" id="3053356"/>
    <lineage>
        <taxon>Bacteria</taxon>
        <taxon>Pseudomonadati</taxon>
        <taxon>Bacteroidota</taxon>
        <taxon>Flavobacteriia</taxon>
        <taxon>Flavobacteriales</taxon>
        <taxon>Flavobacteriaceae</taxon>
        <taxon>Aequorivita</taxon>
    </lineage>
</organism>
<name>A0ABT8DIB1_9FLAO</name>
<evidence type="ECO:0000256" key="2">
    <source>
        <dbReference type="SAM" id="SignalP"/>
    </source>
</evidence>
<sequence length="139" mass="16201">MKKVVIILMALATFAMSAQNKPAGKKENRTEAKPNYTPEQKADLKSKQMTLVLDLTPTQQQQVKQIILKSENEKPQRPTNWKEMTDTQKYEAKSAMLDRRIAMKKEMKQILTEEQLTKWEQARSKKHGKHKARQHQGKK</sequence>
<dbReference type="EMBL" id="JAUGQQ010000006">
    <property type="protein sequence ID" value="MDN3724738.1"/>
    <property type="molecule type" value="Genomic_DNA"/>
</dbReference>
<dbReference type="Proteomes" id="UP001244787">
    <property type="component" value="Unassembled WGS sequence"/>
</dbReference>
<feature type="compositionally biased region" description="Basic residues" evidence="1">
    <location>
        <begin position="124"/>
        <end position="139"/>
    </location>
</feature>
<evidence type="ECO:0000256" key="1">
    <source>
        <dbReference type="SAM" id="MobiDB-lite"/>
    </source>
</evidence>
<dbReference type="RefSeq" id="WP_290254825.1">
    <property type="nucleotide sequence ID" value="NZ_JAUGQQ010000006.1"/>
</dbReference>
<evidence type="ECO:0000313" key="3">
    <source>
        <dbReference type="EMBL" id="MDN3724738.1"/>
    </source>
</evidence>
<comment type="caution">
    <text evidence="3">The sequence shown here is derived from an EMBL/GenBank/DDBJ whole genome shotgun (WGS) entry which is preliminary data.</text>
</comment>